<evidence type="ECO:0000313" key="3">
    <source>
        <dbReference type="Proteomes" id="UP001258017"/>
    </source>
</evidence>
<dbReference type="Proteomes" id="UP001258017">
    <property type="component" value="Unassembled WGS sequence"/>
</dbReference>
<reference evidence="2" key="1">
    <citation type="submission" date="2021-08" db="EMBL/GenBank/DDBJ databases">
        <authorList>
            <person name="Misof B."/>
            <person name="Oliver O."/>
            <person name="Podsiadlowski L."/>
            <person name="Donath A."/>
            <person name="Peters R."/>
            <person name="Mayer C."/>
            <person name="Rust J."/>
            <person name="Gunkel S."/>
            <person name="Lesny P."/>
            <person name="Martin S."/>
            <person name="Oeyen J.P."/>
            <person name="Petersen M."/>
            <person name="Panagiotis P."/>
            <person name="Wilbrandt J."/>
            <person name="Tanja T."/>
        </authorList>
    </citation>
    <scope>NUCLEOTIDE SEQUENCE</scope>
    <source>
        <strain evidence="2">GBR_01_08_01A</strain>
        <tissue evidence="2">Thorax + abdomen</tissue>
    </source>
</reference>
<reference evidence="2" key="2">
    <citation type="journal article" date="2023" name="Commun. Biol.">
        <title>Intrasexual cuticular hydrocarbon dimorphism in a wasp sheds light on hydrocarbon biosynthesis genes in Hymenoptera.</title>
        <authorList>
            <person name="Moris V.C."/>
            <person name="Podsiadlowski L."/>
            <person name="Martin S."/>
            <person name="Oeyen J.P."/>
            <person name="Donath A."/>
            <person name="Petersen M."/>
            <person name="Wilbrandt J."/>
            <person name="Misof B."/>
            <person name="Liedtke D."/>
            <person name="Thamm M."/>
            <person name="Scheiner R."/>
            <person name="Schmitt T."/>
            <person name="Niehuis O."/>
        </authorList>
    </citation>
    <scope>NUCLEOTIDE SEQUENCE</scope>
    <source>
        <tissue evidence="2">Thorax + abdomen</tissue>
    </source>
</reference>
<comment type="caution">
    <text evidence="2">The sequence shown here is derived from an EMBL/GenBank/DDBJ whole genome shotgun (WGS) entry which is preliminary data.</text>
</comment>
<dbReference type="EMBL" id="JAIFRP010000660">
    <property type="protein sequence ID" value="KAK2578080.1"/>
    <property type="molecule type" value="Genomic_DNA"/>
</dbReference>
<name>A0AAD9REQ1_9HYME</name>
<dbReference type="PANTHER" id="PTHR46599:SF3">
    <property type="entry name" value="PIGGYBAC TRANSPOSABLE ELEMENT-DERIVED PROTEIN 4"/>
    <property type="match status" value="1"/>
</dbReference>
<gene>
    <name evidence="2" type="ORF">KPH14_001028</name>
</gene>
<dbReference type="Pfam" id="PF13843">
    <property type="entry name" value="DDE_Tnp_1_7"/>
    <property type="match status" value="1"/>
</dbReference>
<sequence>MGTIPLANMQEYWSVKENSRIPFFSKIFTRKRFMQIFWMLHLKTPDPAKNDIRTRIQRASNFLEYINSRFSDYFIPRENICVDESVVKFKGKISFITYNPNKPTKWGIRIYVLADSETGYVYSILPYYGSITSENLPRRDLLVSTRITLHLYQQLLDRVPTAEGYHMHTDRYYTSIPLAEELRKMKCHLTGTIQTNRKGVPSSLKKPKLREKKNCRIQTREYNALSLEG</sequence>
<dbReference type="PANTHER" id="PTHR46599">
    <property type="entry name" value="PIGGYBAC TRANSPOSABLE ELEMENT-DERIVED PROTEIN 4"/>
    <property type="match status" value="1"/>
</dbReference>
<dbReference type="InterPro" id="IPR029526">
    <property type="entry name" value="PGBD"/>
</dbReference>
<protein>
    <recommendedName>
        <fullName evidence="1">PiggyBac transposable element-derived protein domain-containing protein</fullName>
    </recommendedName>
</protein>
<accession>A0AAD9REQ1</accession>
<proteinExistence type="predicted"/>
<evidence type="ECO:0000259" key="1">
    <source>
        <dbReference type="Pfam" id="PF13843"/>
    </source>
</evidence>
<feature type="domain" description="PiggyBac transposable element-derived protein" evidence="1">
    <location>
        <begin position="1"/>
        <end position="214"/>
    </location>
</feature>
<dbReference type="AlphaFoldDB" id="A0AAD9REQ1"/>
<evidence type="ECO:0000313" key="2">
    <source>
        <dbReference type="EMBL" id="KAK2578080.1"/>
    </source>
</evidence>
<keyword evidence="3" id="KW-1185">Reference proteome</keyword>
<organism evidence="2 3">
    <name type="scientific">Odynerus spinipes</name>
    <dbReference type="NCBI Taxonomy" id="1348599"/>
    <lineage>
        <taxon>Eukaryota</taxon>
        <taxon>Metazoa</taxon>
        <taxon>Ecdysozoa</taxon>
        <taxon>Arthropoda</taxon>
        <taxon>Hexapoda</taxon>
        <taxon>Insecta</taxon>
        <taxon>Pterygota</taxon>
        <taxon>Neoptera</taxon>
        <taxon>Endopterygota</taxon>
        <taxon>Hymenoptera</taxon>
        <taxon>Apocrita</taxon>
        <taxon>Aculeata</taxon>
        <taxon>Vespoidea</taxon>
        <taxon>Vespidae</taxon>
        <taxon>Eumeninae</taxon>
        <taxon>Odynerus</taxon>
    </lineage>
</organism>